<sequence>MPSILSSTREIPKTEAIPKHVAIIMDGNGRWAKRRFLPRIAGHKQGVEAVRGTIRACIEREISHLTIFAFSSENWRRPAEEVKLLMQLFLTALEREVANLHENGIRFRVIGDLSKFDPKIVACVRQGEQLTADNTRLYFTVAANYGGRWDIIQAVRKMIAQNLNPNIDFSETDLSKYLAMADAPEPDLFIRTGGECRISNFLLWQLAYTELYFTDTLWPDFDASVLDKAILSYQQRERRFGRTSEQLANSQQEIKDIILSEHKI</sequence>
<feature type="binding site" evidence="2">
    <location>
        <position position="210"/>
    </location>
    <ligand>
        <name>Mg(2+)</name>
        <dbReference type="ChEBI" id="CHEBI:18420"/>
    </ligand>
</feature>
<dbReference type="Pfam" id="PF01255">
    <property type="entry name" value="Prenyltransf"/>
    <property type="match status" value="1"/>
</dbReference>
<protein>
    <recommendedName>
        <fullName evidence="2">Isoprenyl transferase</fullName>
        <ecNumber evidence="2">2.5.1.-</ecNumber>
    </recommendedName>
</protein>
<feature type="active site" evidence="2">
    <location>
        <position position="26"/>
    </location>
</feature>
<dbReference type="CDD" id="cd00475">
    <property type="entry name" value="Cis_IPPS"/>
    <property type="match status" value="1"/>
</dbReference>
<feature type="binding site" evidence="2">
    <location>
        <position position="191"/>
    </location>
    <ligand>
        <name>substrate</name>
    </ligand>
</feature>
<keyword evidence="2" id="KW-0460">Magnesium</keyword>
<comment type="cofactor">
    <cofactor evidence="2">
        <name>Mg(2+)</name>
        <dbReference type="ChEBI" id="CHEBI:18420"/>
    </cofactor>
    <text evidence="2">Binds 2 magnesium ions per subunit.</text>
</comment>
<dbReference type="PANTHER" id="PTHR10291">
    <property type="entry name" value="DEHYDRODOLICHYL DIPHOSPHATE SYNTHASE FAMILY MEMBER"/>
    <property type="match status" value="1"/>
</dbReference>
<reference evidence="3 4" key="1">
    <citation type="submission" date="2019-06" db="EMBL/GenBank/DDBJ databases">
        <title>Nitrosomonas stercoris KYUHI-S whole genome shotgun sequence.</title>
        <authorList>
            <person name="Nakagawa T."/>
            <person name="Tsuchiya Y."/>
            <person name="Takahashi R."/>
        </authorList>
    </citation>
    <scope>NUCLEOTIDE SEQUENCE [LARGE SCALE GENOMIC DNA]</scope>
    <source>
        <strain evidence="3 4">KYUHI-S</strain>
    </source>
</reference>
<evidence type="ECO:0000256" key="1">
    <source>
        <dbReference type="ARBA" id="ARBA00022679"/>
    </source>
</evidence>
<dbReference type="EC" id="2.5.1.-" evidence="2"/>
<feature type="binding site" evidence="2">
    <location>
        <begin position="27"/>
        <end position="30"/>
    </location>
    <ligand>
        <name>substrate</name>
    </ligand>
</feature>
<keyword evidence="1 2" id="KW-0808">Transferase</keyword>
<dbReference type="GO" id="GO:0016094">
    <property type="term" value="P:polyprenol biosynthetic process"/>
    <property type="evidence" value="ECO:0007669"/>
    <property type="project" value="TreeGrafter"/>
</dbReference>
<dbReference type="InterPro" id="IPR036424">
    <property type="entry name" value="UPP_synth-like_sf"/>
</dbReference>
<dbReference type="SUPFAM" id="SSF64005">
    <property type="entry name" value="Undecaprenyl diphosphate synthase"/>
    <property type="match status" value="1"/>
</dbReference>
<dbReference type="GO" id="GO:0000287">
    <property type="term" value="F:magnesium ion binding"/>
    <property type="evidence" value="ECO:0007669"/>
    <property type="project" value="UniProtKB-UniRule"/>
</dbReference>
<comment type="subunit">
    <text evidence="2">Homodimer.</text>
</comment>
<organism evidence="3 4">
    <name type="scientific">Nitrosomonas stercoris</name>
    <dbReference type="NCBI Taxonomy" id="1444684"/>
    <lineage>
        <taxon>Bacteria</taxon>
        <taxon>Pseudomonadati</taxon>
        <taxon>Pseudomonadota</taxon>
        <taxon>Betaproteobacteria</taxon>
        <taxon>Nitrosomonadales</taxon>
        <taxon>Nitrosomonadaceae</taxon>
        <taxon>Nitrosomonas</taxon>
    </lineage>
</organism>
<dbReference type="PANTHER" id="PTHR10291:SF0">
    <property type="entry name" value="DEHYDRODOLICHYL DIPHOSPHATE SYNTHASE 2"/>
    <property type="match status" value="1"/>
</dbReference>
<dbReference type="Proteomes" id="UP000316473">
    <property type="component" value="Chromosome"/>
</dbReference>
<comment type="function">
    <text evidence="2">Catalyzes the condensation of isopentenyl diphosphate (IPP) with allylic pyrophosphates generating different type of terpenoids.</text>
</comment>
<keyword evidence="2" id="KW-0479">Metal-binding</keyword>
<feature type="binding site" evidence="2">
    <location>
        <position position="31"/>
    </location>
    <ligand>
        <name>substrate</name>
    </ligand>
</feature>
<name>A0A4Y1YPL6_9PROT</name>
<feature type="binding site" evidence="2">
    <location>
        <position position="43"/>
    </location>
    <ligand>
        <name>substrate</name>
    </ligand>
</feature>
<dbReference type="GO" id="GO:0008834">
    <property type="term" value="F:ditrans,polycis-undecaprenyl-diphosphate synthase [(2E,6E)-farnesyl-diphosphate specific] activity"/>
    <property type="evidence" value="ECO:0007669"/>
    <property type="project" value="TreeGrafter"/>
</dbReference>
<evidence type="ECO:0000313" key="4">
    <source>
        <dbReference type="Proteomes" id="UP000316473"/>
    </source>
</evidence>
<feature type="binding site" evidence="2">
    <location>
        <position position="77"/>
    </location>
    <ligand>
        <name>substrate</name>
    </ligand>
</feature>
<feature type="binding site" evidence="2">
    <location>
        <begin position="71"/>
        <end position="73"/>
    </location>
    <ligand>
        <name>substrate</name>
    </ligand>
</feature>
<proteinExistence type="inferred from homology"/>
<feature type="binding site" evidence="2">
    <location>
        <position position="75"/>
    </location>
    <ligand>
        <name>substrate</name>
    </ligand>
</feature>
<dbReference type="InterPro" id="IPR018520">
    <property type="entry name" value="UPP_synth-like_CS"/>
</dbReference>
<evidence type="ECO:0000256" key="2">
    <source>
        <dbReference type="HAMAP-Rule" id="MF_01139"/>
    </source>
</evidence>
<dbReference type="FunFam" id="3.40.1180.10:FF:000001">
    <property type="entry name" value="(2E,6E)-farnesyl-diphosphate-specific ditrans,polycis-undecaprenyl-diphosphate synthase"/>
    <property type="match status" value="1"/>
</dbReference>
<dbReference type="Gene3D" id="3.40.1180.10">
    <property type="entry name" value="Decaprenyl diphosphate synthase-like"/>
    <property type="match status" value="1"/>
</dbReference>
<dbReference type="InterPro" id="IPR001441">
    <property type="entry name" value="UPP_synth-like"/>
</dbReference>
<dbReference type="HAMAP" id="MF_01139">
    <property type="entry name" value="ISPT"/>
    <property type="match status" value="1"/>
</dbReference>
<gene>
    <name evidence="3" type="ORF">Nstercoris_00090</name>
</gene>
<dbReference type="AlphaFoldDB" id="A0A4Y1YPL6"/>
<dbReference type="NCBIfam" id="TIGR00055">
    <property type="entry name" value="uppS"/>
    <property type="match status" value="1"/>
</dbReference>
<feature type="binding site" evidence="2">
    <location>
        <begin position="197"/>
        <end position="199"/>
    </location>
    <ligand>
        <name>substrate</name>
    </ligand>
</feature>
<dbReference type="EMBL" id="AP019755">
    <property type="protein sequence ID" value="BBL33865.1"/>
    <property type="molecule type" value="Genomic_DNA"/>
</dbReference>
<feature type="binding site" evidence="2">
    <location>
        <position position="26"/>
    </location>
    <ligand>
        <name>Mg(2+)</name>
        <dbReference type="ChEBI" id="CHEBI:18420"/>
    </ligand>
</feature>
<dbReference type="PROSITE" id="PS01066">
    <property type="entry name" value="UPP_SYNTHASE"/>
    <property type="match status" value="1"/>
</dbReference>
<dbReference type="GO" id="GO:0005829">
    <property type="term" value="C:cytosol"/>
    <property type="evidence" value="ECO:0007669"/>
    <property type="project" value="TreeGrafter"/>
</dbReference>
<keyword evidence="4" id="KW-1185">Reference proteome</keyword>
<dbReference type="KEGG" id="nst:Nstercoris_00090"/>
<feature type="binding site" evidence="2">
    <location>
        <position position="39"/>
    </location>
    <ligand>
        <name>substrate</name>
    </ligand>
</feature>
<comment type="similarity">
    <text evidence="2">Belongs to the UPP synthase family.</text>
</comment>
<feature type="active site" description="Proton acceptor" evidence="2">
    <location>
        <position position="74"/>
    </location>
</feature>
<accession>A0A4Y1YPL6</accession>
<evidence type="ECO:0000313" key="3">
    <source>
        <dbReference type="EMBL" id="BBL33865.1"/>
    </source>
</evidence>